<organism evidence="1 2">
    <name type="scientific">Candidatus Viridilinea mediisalina</name>
    <dbReference type="NCBI Taxonomy" id="2024553"/>
    <lineage>
        <taxon>Bacteria</taxon>
        <taxon>Bacillati</taxon>
        <taxon>Chloroflexota</taxon>
        <taxon>Chloroflexia</taxon>
        <taxon>Chloroflexales</taxon>
        <taxon>Chloroflexineae</taxon>
        <taxon>Oscillochloridaceae</taxon>
        <taxon>Candidatus Viridilinea</taxon>
    </lineage>
</organism>
<gene>
    <name evidence="1" type="ORF">CJ255_22130</name>
</gene>
<comment type="caution">
    <text evidence="1">The sequence shown here is derived from an EMBL/GenBank/DDBJ whole genome shotgun (WGS) entry which is preliminary data.</text>
</comment>
<dbReference type="EMBL" id="NQWI01000297">
    <property type="protein sequence ID" value="PDV98015.1"/>
    <property type="molecule type" value="Genomic_DNA"/>
</dbReference>
<evidence type="ECO:0000313" key="2">
    <source>
        <dbReference type="Proteomes" id="UP000220527"/>
    </source>
</evidence>
<dbReference type="Proteomes" id="UP000220527">
    <property type="component" value="Unassembled WGS sequence"/>
</dbReference>
<keyword evidence="2" id="KW-1185">Reference proteome</keyword>
<dbReference type="AlphaFoldDB" id="A0A2A6RCS7"/>
<proteinExistence type="predicted"/>
<protein>
    <submittedName>
        <fullName evidence="1">Uncharacterized protein</fullName>
    </submittedName>
</protein>
<name>A0A2A6RCS7_9CHLR</name>
<accession>A0A2A6RCS7</accession>
<evidence type="ECO:0000313" key="1">
    <source>
        <dbReference type="EMBL" id="PDV98015.1"/>
    </source>
</evidence>
<feature type="non-terminal residue" evidence="1">
    <location>
        <position position="1"/>
    </location>
</feature>
<reference evidence="2" key="1">
    <citation type="submission" date="2017-08" db="EMBL/GenBank/DDBJ databases">
        <authorList>
            <person name="Grouzdev D.S."/>
            <person name="Gaisin V.A."/>
            <person name="Rysina M.S."/>
            <person name="Gorlenko V.M."/>
        </authorList>
    </citation>
    <scope>NUCLEOTIDE SEQUENCE [LARGE SCALE GENOMIC DNA]</scope>
    <source>
        <strain evidence="2">Kir15-3F</strain>
    </source>
</reference>
<sequence>PLCETPGHVAHGQWEASYLLTSSDGLELREVRFAGQPLLRSVKIVDWHVGYPAPEDQRVGFSDAVGCPVFSAAAIIPYGLPEIATHADGSLDLALTFRSPNWPQPCAYQYTFAAHFGADGTLTLTGGNEGRGCGIAGTYHPIWRIEPVAPSSLSVWDGNETTPLHEEGWQEWAAGGPHAFQLTGAGGEQTISPLWGDAELAYVYWTQAKPAEGQGDLPTLGTCCALDERQGPEQFIDGEALAEHPVIWYVPRMTNAERERCWADMELEDGVLRPLVWPCSAGVRVIADSR</sequence>